<reference evidence="5" key="1">
    <citation type="thesis" date="2020" institute="ProQuest LLC" country="789 East Eisenhower Parkway, Ann Arbor, MI, USA">
        <title>Comparative Genomics and Chromosome Evolution.</title>
        <authorList>
            <person name="Mudd A.B."/>
        </authorList>
    </citation>
    <scope>NUCLEOTIDE SEQUENCE</scope>
    <source>
        <strain evidence="5">1538</strain>
        <tissue evidence="5">Blood</tissue>
    </source>
</reference>
<protein>
    <recommendedName>
        <fullName evidence="4">CN hydrolase domain-containing protein</fullName>
    </recommendedName>
</protein>
<evidence type="ECO:0000256" key="3">
    <source>
        <dbReference type="SAM" id="SignalP"/>
    </source>
</evidence>
<feature type="chain" id="PRO_5043382717" description="CN hydrolase domain-containing protein" evidence="3">
    <location>
        <begin position="20"/>
        <end position="378"/>
    </location>
</feature>
<sequence>MTFPHFLFYMLSCVHFGYAKEKFFAAVYEHVPFFPVPNQAPVSPEEALSLMNRNIDILETAVVRAAQKGAHIIVTPEYAICCFSLNREEVFPYLEDIPEPTYYLFFGETQFNTPEEPEISTFNTPFGKFGMFICYDILFYYPAVALVTQHNVDTIIFTTAWFNLLPHYSAIQIHSSWAMAMGANLLSSNIHNISLGMTASSSIKWNLHASKIRNYPSGSNIFNGLLFADNYTFTELTDLEGEYTVCQNQLCCHLEFKMADKPKDEVYVLGVFDGLHTVEGEYYLQVCTFLKCQSTDIKSCGESVEQSSTKFKSFSLSGNFSTSYVFPEVLLSPVSLAPDMFQVLNDGRLISKESISTHPLLSVNLFGRWYERDPPRYS</sequence>
<dbReference type="Proteomes" id="UP001181693">
    <property type="component" value="Unassembled WGS sequence"/>
</dbReference>
<dbReference type="AlphaFoldDB" id="A0AAV3AH97"/>
<dbReference type="Gene3D" id="3.60.110.10">
    <property type="entry name" value="Carbon-nitrogen hydrolase"/>
    <property type="match status" value="2"/>
</dbReference>
<evidence type="ECO:0000256" key="1">
    <source>
        <dbReference type="ARBA" id="ARBA00008225"/>
    </source>
</evidence>
<gene>
    <name evidence="5" type="ORF">GDO54_010904</name>
</gene>
<evidence type="ECO:0000313" key="5">
    <source>
        <dbReference type="EMBL" id="DBA26674.1"/>
    </source>
</evidence>
<dbReference type="GO" id="GO:0017159">
    <property type="term" value="F:pantetheine hydrolase activity"/>
    <property type="evidence" value="ECO:0007669"/>
    <property type="project" value="TreeGrafter"/>
</dbReference>
<dbReference type="Pfam" id="PF19018">
    <property type="entry name" value="Vanin_C"/>
    <property type="match status" value="1"/>
</dbReference>
<dbReference type="InterPro" id="IPR036526">
    <property type="entry name" value="C-N_Hydrolase_sf"/>
</dbReference>
<keyword evidence="6" id="KW-1185">Reference proteome</keyword>
<organism evidence="5 6">
    <name type="scientific">Pyxicephalus adspersus</name>
    <name type="common">African bullfrog</name>
    <dbReference type="NCBI Taxonomy" id="30357"/>
    <lineage>
        <taxon>Eukaryota</taxon>
        <taxon>Metazoa</taxon>
        <taxon>Chordata</taxon>
        <taxon>Craniata</taxon>
        <taxon>Vertebrata</taxon>
        <taxon>Euteleostomi</taxon>
        <taxon>Amphibia</taxon>
        <taxon>Batrachia</taxon>
        <taxon>Anura</taxon>
        <taxon>Neobatrachia</taxon>
        <taxon>Ranoidea</taxon>
        <taxon>Pyxicephalidae</taxon>
        <taxon>Pyxicephalinae</taxon>
        <taxon>Pyxicephalus</taxon>
    </lineage>
</organism>
<dbReference type="InterPro" id="IPR043957">
    <property type="entry name" value="Vanin_C"/>
</dbReference>
<evidence type="ECO:0000259" key="4">
    <source>
        <dbReference type="PROSITE" id="PS50263"/>
    </source>
</evidence>
<dbReference type="InterPro" id="IPR040154">
    <property type="entry name" value="Biotinidase/VNN"/>
</dbReference>
<dbReference type="SUPFAM" id="SSF56317">
    <property type="entry name" value="Carbon-nitrogen hydrolase"/>
    <property type="match status" value="1"/>
</dbReference>
<dbReference type="PANTHER" id="PTHR10609:SF27">
    <property type="entry name" value="CN HYDROLASE DOMAIN-CONTAINING PROTEIN-RELATED"/>
    <property type="match status" value="1"/>
</dbReference>
<keyword evidence="3" id="KW-0732">Signal</keyword>
<comment type="caution">
    <text evidence="5">The sequence shown here is derived from an EMBL/GenBank/DDBJ whole genome shotgun (WGS) entry which is preliminary data.</text>
</comment>
<dbReference type="InterPro" id="IPR003010">
    <property type="entry name" value="C-N_Hydrolase"/>
</dbReference>
<evidence type="ECO:0000256" key="2">
    <source>
        <dbReference type="ARBA" id="ARBA00022801"/>
    </source>
</evidence>
<feature type="domain" description="CN hydrolase" evidence="4">
    <location>
        <begin position="1"/>
        <end position="232"/>
    </location>
</feature>
<dbReference type="GO" id="GO:0015939">
    <property type="term" value="P:pantothenate metabolic process"/>
    <property type="evidence" value="ECO:0007669"/>
    <property type="project" value="TreeGrafter"/>
</dbReference>
<dbReference type="EMBL" id="DYDO01000004">
    <property type="protein sequence ID" value="DBA26674.1"/>
    <property type="molecule type" value="Genomic_DNA"/>
</dbReference>
<evidence type="ECO:0000313" key="6">
    <source>
        <dbReference type="Proteomes" id="UP001181693"/>
    </source>
</evidence>
<name>A0AAV3AH97_PYXAD</name>
<dbReference type="PANTHER" id="PTHR10609">
    <property type="entry name" value="BIOTINIDASE-RELATED"/>
    <property type="match status" value="1"/>
</dbReference>
<comment type="similarity">
    <text evidence="1">Belongs to the carbon-nitrogen hydrolase superfamily. BTD/VNN family.</text>
</comment>
<keyword evidence="2" id="KW-0378">Hydrolase</keyword>
<dbReference type="PROSITE" id="PS50263">
    <property type="entry name" value="CN_HYDROLASE"/>
    <property type="match status" value="1"/>
</dbReference>
<feature type="signal peptide" evidence="3">
    <location>
        <begin position="1"/>
        <end position="19"/>
    </location>
</feature>
<accession>A0AAV3AH97</accession>
<proteinExistence type="inferred from homology"/>